<dbReference type="InParanoid" id="G9ERE1"/>
<dbReference type="STRING" id="658187.LDG_7853"/>
<name>G9ERE1_9GAMM</name>
<feature type="transmembrane region" description="Helical" evidence="1">
    <location>
        <begin position="12"/>
        <end position="36"/>
    </location>
</feature>
<dbReference type="HOGENOM" id="CLU_3218049_0_0_6"/>
<dbReference type="EMBL" id="JH413835">
    <property type="protein sequence ID" value="EHL30110.1"/>
    <property type="molecule type" value="Genomic_DNA"/>
</dbReference>
<keyword evidence="1" id="KW-1133">Transmembrane helix</keyword>
<keyword evidence="1" id="KW-0812">Transmembrane</keyword>
<accession>G9ERE1</accession>
<gene>
    <name evidence="2" type="ORF">LDG_7853</name>
</gene>
<reference evidence="2 3" key="1">
    <citation type="journal article" date="2011" name="BMC Genomics">
        <title>Insight into cross-talk between intra-amoebal pathogens.</title>
        <authorList>
            <person name="Gimenez G."/>
            <person name="Bertelli C."/>
            <person name="Moliner C."/>
            <person name="Robert C."/>
            <person name="Raoult D."/>
            <person name="Fournier P.E."/>
            <person name="Greub G."/>
        </authorList>
    </citation>
    <scope>NUCLEOTIDE SEQUENCE [LARGE SCALE GENOMIC DNA]</scope>
    <source>
        <strain evidence="2 3">LLAP12</strain>
    </source>
</reference>
<sequence length="44" mass="5013">MKHKKNQLFSIACKLTLKLAFFCSFYAMFLCGILPLENTNTVAL</sequence>
<organism evidence="2 3">
    <name type="scientific">Legionella drancourtii LLAP12</name>
    <dbReference type="NCBI Taxonomy" id="658187"/>
    <lineage>
        <taxon>Bacteria</taxon>
        <taxon>Pseudomonadati</taxon>
        <taxon>Pseudomonadota</taxon>
        <taxon>Gammaproteobacteria</taxon>
        <taxon>Legionellales</taxon>
        <taxon>Legionellaceae</taxon>
        <taxon>Legionella</taxon>
    </lineage>
</organism>
<evidence type="ECO:0000313" key="2">
    <source>
        <dbReference type="EMBL" id="EHL30110.1"/>
    </source>
</evidence>
<dbReference type="AlphaFoldDB" id="G9ERE1"/>
<keyword evidence="3" id="KW-1185">Reference proteome</keyword>
<protein>
    <submittedName>
        <fullName evidence="2">Uncharacterized protein</fullName>
    </submittedName>
</protein>
<dbReference type="Proteomes" id="UP000002770">
    <property type="component" value="Unassembled WGS sequence"/>
</dbReference>
<keyword evidence="1" id="KW-0472">Membrane</keyword>
<evidence type="ECO:0000313" key="3">
    <source>
        <dbReference type="Proteomes" id="UP000002770"/>
    </source>
</evidence>
<proteinExistence type="predicted"/>
<evidence type="ECO:0000256" key="1">
    <source>
        <dbReference type="SAM" id="Phobius"/>
    </source>
</evidence>